<proteinExistence type="inferred from homology"/>
<feature type="transmembrane region" description="Helical" evidence="6">
    <location>
        <begin position="12"/>
        <end position="41"/>
    </location>
</feature>
<dbReference type="Pfam" id="PF01679">
    <property type="entry name" value="Pmp3"/>
    <property type="match status" value="1"/>
</dbReference>
<gene>
    <name evidence="7" type="ORF">GGX14DRAFT_567788</name>
</gene>
<evidence type="ECO:0000313" key="8">
    <source>
        <dbReference type="Proteomes" id="UP001219525"/>
    </source>
</evidence>
<evidence type="ECO:0000256" key="4">
    <source>
        <dbReference type="ARBA" id="ARBA00022989"/>
    </source>
</evidence>
<evidence type="ECO:0000256" key="2">
    <source>
        <dbReference type="ARBA" id="ARBA00009530"/>
    </source>
</evidence>
<dbReference type="InterPro" id="IPR000612">
    <property type="entry name" value="PMP3"/>
</dbReference>
<comment type="caution">
    <text evidence="7">The sequence shown here is derived from an EMBL/GenBank/DDBJ whole genome shotgun (WGS) entry which is preliminary data.</text>
</comment>
<evidence type="ECO:0000256" key="6">
    <source>
        <dbReference type="SAM" id="Phobius"/>
    </source>
</evidence>
<name>A0AAD6VEC3_9AGAR</name>
<evidence type="ECO:0000256" key="3">
    <source>
        <dbReference type="ARBA" id="ARBA00022692"/>
    </source>
</evidence>
<evidence type="ECO:0000313" key="7">
    <source>
        <dbReference type="EMBL" id="KAJ7207227.1"/>
    </source>
</evidence>
<keyword evidence="3 6" id="KW-0812">Transmembrane</keyword>
<reference evidence="7" key="1">
    <citation type="submission" date="2023-03" db="EMBL/GenBank/DDBJ databases">
        <title>Massive genome expansion in bonnet fungi (Mycena s.s.) driven by repeated elements and novel gene families across ecological guilds.</title>
        <authorList>
            <consortium name="Lawrence Berkeley National Laboratory"/>
            <person name="Harder C.B."/>
            <person name="Miyauchi S."/>
            <person name="Viragh M."/>
            <person name="Kuo A."/>
            <person name="Thoen E."/>
            <person name="Andreopoulos B."/>
            <person name="Lu D."/>
            <person name="Skrede I."/>
            <person name="Drula E."/>
            <person name="Henrissat B."/>
            <person name="Morin E."/>
            <person name="Kohler A."/>
            <person name="Barry K."/>
            <person name="LaButti K."/>
            <person name="Morin E."/>
            <person name="Salamov A."/>
            <person name="Lipzen A."/>
            <person name="Mereny Z."/>
            <person name="Hegedus B."/>
            <person name="Baldrian P."/>
            <person name="Stursova M."/>
            <person name="Weitz H."/>
            <person name="Taylor A."/>
            <person name="Grigoriev I.V."/>
            <person name="Nagy L.G."/>
            <person name="Martin F."/>
            <person name="Kauserud H."/>
        </authorList>
    </citation>
    <scope>NUCLEOTIDE SEQUENCE</scope>
    <source>
        <strain evidence="7">9144</strain>
    </source>
</reference>
<evidence type="ECO:0000256" key="1">
    <source>
        <dbReference type="ARBA" id="ARBA00004370"/>
    </source>
</evidence>
<keyword evidence="5 6" id="KW-0472">Membrane</keyword>
<evidence type="ECO:0000256" key="5">
    <source>
        <dbReference type="ARBA" id="ARBA00023136"/>
    </source>
</evidence>
<dbReference type="AlphaFoldDB" id="A0AAD6VEC3"/>
<protein>
    <submittedName>
        <fullName evidence="7">Uncharacterized protein</fullName>
    </submittedName>
</protein>
<dbReference type="GO" id="GO:0016020">
    <property type="term" value="C:membrane"/>
    <property type="evidence" value="ECO:0007669"/>
    <property type="project" value="UniProtKB-SubCell"/>
</dbReference>
<dbReference type="EMBL" id="JARJCW010000037">
    <property type="protein sequence ID" value="KAJ7207227.1"/>
    <property type="molecule type" value="Genomic_DNA"/>
</dbReference>
<comment type="subcellular location">
    <subcellularLocation>
        <location evidence="1">Membrane</location>
    </subcellularLocation>
</comment>
<sequence>MADHVSSNWNVFLYLLAILLPPLSVFFKRGLLAGLCIAFSCMQNLNVLRRFLDQHLSYDPRVDTWRIARLVYHLQKRTHYDSQEGLVLSRPSMPTAAYNTEPLFNTRLRECNSIP</sequence>
<dbReference type="Proteomes" id="UP001219525">
    <property type="component" value="Unassembled WGS sequence"/>
</dbReference>
<keyword evidence="8" id="KW-1185">Reference proteome</keyword>
<keyword evidence="4 6" id="KW-1133">Transmembrane helix</keyword>
<comment type="similarity">
    <text evidence="2">Belongs to the UPF0057 (PMP3) family.</text>
</comment>
<organism evidence="7 8">
    <name type="scientific">Mycena pura</name>
    <dbReference type="NCBI Taxonomy" id="153505"/>
    <lineage>
        <taxon>Eukaryota</taxon>
        <taxon>Fungi</taxon>
        <taxon>Dikarya</taxon>
        <taxon>Basidiomycota</taxon>
        <taxon>Agaricomycotina</taxon>
        <taxon>Agaricomycetes</taxon>
        <taxon>Agaricomycetidae</taxon>
        <taxon>Agaricales</taxon>
        <taxon>Marasmiineae</taxon>
        <taxon>Mycenaceae</taxon>
        <taxon>Mycena</taxon>
    </lineage>
</organism>
<accession>A0AAD6VEC3</accession>